<dbReference type="OrthoDB" id="1939383at2759"/>
<evidence type="ECO:0000313" key="6">
    <source>
        <dbReference type="EMBL" id="GAV63691.1"/>
    </source>
</evidence>
<dbReference type="PROSITE" id="PS50966">
    <property type="entry name" value="ZF_SWIM"/>
    <property type="match status" value="1"/>
</dbReference>
<evidence type="ECO:0000256" key="4">
    <source>
        <dbReference type="PROSITE-ProRule" id="PRU00325"/>
    </source>
</evidence>
<feature type="non-terminal residue" evidence="6">
    <location>
        <position position="1"/>
    </location>
</feature>
<dbReference type="Proteomes" id="UP000187406">
    <property type="component" value="Unassembled WGS sequence"/>
</dbReference>
<dbReference type="InterPro" id="IPR007527">
    <property type="entry name" value="Znf_SWIM"/>
</dbReference>
<evidence type="ECO:0000256" key="2">
    <source>
        <dbReference type="ARBA" id="ARBA00022771"/>
    </source>
</evidence>
<gene>
    <name evidence="6" type="ORF">CFOL_v3_07209</name>
</gene>
<dbReference type="EMBL" id="BDDD01000315">
    <property type="protein sequence ID" value="GAV63691.1"/>
    <property type="molecule type" value="Genomic_DNA"/>
</dbReference>
<evidence type="ECO:0000259" key="5">
    <source>
        <dbReference type="PROSITE" id="PS50966"/>
    </source>
</evidence>
<keyword evidence="1" id="KW-0479">Metal-binding</keyword>
<sequence length="148" mass="16985">GAYKFTVDMKTLSCSCKVWDLNGIPCPHVVCTIQPDGKDAVDFISHWYKKDTYLKAYQYSMKPVKSAKYWPQTGLEAVEPPHARKMLGSPKFTQTRDPDEPKKVGKLSKKHFVMNCRLCVLEPGNAAEEKCFWQLGFRVYNFKNLFPA</sequence>
<evidence type="ECO:0000313" key="7">
    <source>
        <dbReference type="Proteomes" id="UP000187406"/>
    </source>
</evidence>
<dbReference type="AlphaFoldDB" id="A0A1Q3B6N6"/>
<protein>
    <submittedName>
        <fullName evidence="6">SWIM domain-containing protein</fullName>
    </submittedName>
</protein>
<comment type="caution">
    <text evidence="6">The sequence shown here is derived from an EMBL/GenBank/DDBJ whole genome shotgun (WGS) entry which is preliminary data.</text>
</comment>
<dbReference type="GO" id="GO:0008270">
    <property type="term" value="F:zinc ion binding"/>
    <property type="evidence" value="ECO:0007669"/>
    <property type="project" value="UniProtKB-KW"/>
</dbReference>
<evidence type="ECO:0000256" key="3">
    <source>
        <dbReference type="ARBA" id="ARBA00022833"/>
    </source>
</evidence>
<accession>A0A1Q3B6N6</accession>
<keyword evidence="3" id="KW-0862">Zinc</keyword>
<dbReference type="SMART" id="SM00575">
    <property type="entry name" value="ZnF_PMZ"/>
    <property type="match status" value="1"/>
</dbReference>
<name>A0A1Q3B6N6_CEPFO</name>
<proteinExistence type="predicted"/>
<dbReference type="InterPro" id="IPR006564">
    <property type="entry name" value="Znf_PMZ"/>
</dbReference>
<dbReference type="Pfam" id="PF04434">
    <property type="entry name" value="SWIM"/>
    <property type="match status" value="1"/>
</dbReference>
<feature type="domain" description="SWIM-type" evidence="5">
    <location>
        <begin position="5"/>
        <end position="37"/>
    </location>
</feature>
<dbReference type="InParanoid" id="A0A1Q3B6N6"/>
<evidence type="ECO:0000256" key="1">
    <source>
        <dbReference type="ARBA" id="ARBA00022723"/>
    </source>
</evidence>
<dbReference type="STRING" id="3775.A0A1Q3B6N6"/>
<reference evidence="7" key="1">
    <citation type="submission" date="2016-04" db="EMBL/GenBank/DDBJ databases">
        <title>Cephalotus genome sequencing.</title>
        <authorList>
            <person name="Fukushima K."/>
            <person name="Hasebe M."/>
            <person name="Fang X."/>
        </authorList>
    </citation>
    <scope>NUCLEOTIDE SEQUENCE [LARGE SCALE GENOMIC DNA]</scope>
    <source>
        <strain evidence="7">cv. St1</strain>
    </source>
</reference>
<keyword evidence="7" id="KW-1185">Reference proteome</keyword>
<organism evidence="6 7">
    <name type="scientific">Cephalotus follicularis</name>
    <name type="common">Albany pitcher plant</name>
    <dbReference type="NCBI Taxonomy" id="3775"/>
    <lineage>
        <taxon>Eukaryota</taxon>
        <taxon>Viridiplantae</taxon>
        <taxon>Streptophyta</taxon>
        <taxon>Embryophyta</taxon>
        <taxon>Tracheophyta</taxon>
        <taxon>Spermatophyta</taxon>
        <taxon>Magnoliopsida</taxon>
        <taxon>eudicotyledons</taxon>
        <taxon>Gunneridae</taxon>
        <taxon>Pentapetalae</taxon>
        <taxon>rosids</taxon>
        <taxon>fabids</taxon>
        <taxon>Oxalidales</taxon>
        <taxon>Cephalotaceae</taxon>
        <taxon>Cephalotus</taxon>
    </lineage>
</organism>
<keyword evidence="2 4" id="KW-0863">Zinc-finger</keyword>